<protein>
    <submittedName>
        <fullName evidence="1">Uncharacterized protein</fullName>
    </submittedName>
</protein>
<comment type="caution">
    <text evidence="1">The sequence shown here is derived from an EMBL/GenBank/DDBJ whole genome shotgun (WGS) entry which is preliminary data.</text>
</comment>
<dbReference type="EMBL" id="CAJNOO010001826">
    <property type="protein sequence ID" value="CAF1203496.1"/>
    <property type="molecule type" value="Genomic_DNA"/>
</dbReference>
<dbReference type="Gene3D" id="3.40.50.720">
    <property type="entry name" value="NAD(P)-binding Rossmann-like Domain"/>
    <property type="match status" value="1"/>
</dbReference>
<dbReference type="SUPFAM" id="SSF51735">
    <property type="entry name" value="NAD(P)-binding Rossmann-fold domains"/>
    <property type="match status" value="1"/>
</dbReference>
<dbReference type="AlphaFoldDB" id="A0A814WKD3"/>
<dbReference type="OrthoDB" id="7289984at2759"/>
<evidence type="ECO:0000313" key="1">
    <source>
        <dbReference type="EMBL" id="CAF1203496.1"/>
    </source>
</evidence>
<organism evidence="1 2">
    <name type="scientific">Rotaria sordida</name>
    <dbReference type="NCBI Taxonomy" id="392033"/>
    <lineage>
        <taxon>Eukaryota</taxon>
        <taxon>Metazoa</taxon>
        <taxon>Spiralia</taxon>
        <taxon>Gnathifera</taxon>
        <taxon>Rotifera</taxon>
        <taxon>Eurotatoria</taxon>
        <taxon>Bdelloidea</taxon>
        <taxon>Philodinida</taxon>
        <taxon>Philodinidae</taxon>
        <taxon>Rotaria</taxon>
    </lineage>
</organism>
<evidence type="ECO:0000313" key="2">
    <source>
        <dbReference type="Proteomes" id="UP000663882"/>
    </source>
</evidence>
<gene>
    <name evidence="1" type="ORF">RFH988_LOCUS24736</name>
</gene>
<proteinExistence type="predicted"/>
<dbReference type="InterPro" id="IPR036291">
    <property type="entry name" value="NAD(P)-bd_dom_sf"/>
</dbReference>
<feature type="non-terminal residue" evidence="1">
    <location>
        <position position="1"/>
    </location>
</feature>
<accession>A0A814WKD3</accession>
<reference evidence="1" key="1">
    <citation type="submission" date="2021-02" db="EMBL/GenBank/DDBJ databases">
        <authorList>
            <person name="Nowell W R."/>
        </authorList>
    </citation>
    <scope>NUCLEOTIDE SEQUENCE</scope>
</reference>
<sequence length="48" mass="5559">ESIIRAIDQIKQLYDGKLDVIVNNAGIFTTEITVNVARELFNTNCYWR</sequence>
<dbReference type="Proteomes" id="UP000663882">
    <property type="component" value="Unassembled WGS sequence"/>
</dbReference>
<name>A0A814WKD3_9BILA</name>